<organism evidence="3">
    <name type="scientific">uncultured Methanosarcinales archaeon</name>
    <dbReference type="NCBI Taxonomy" id="183757"/>
    <lineage>
        <taxon>Archaea</taxon>
        <taxon>Methanobacteriati</taxon>
        <taxon>Methanobacteriota</taxon>
        <taxon>Stenosarchaea group</taxon>
        <taxon>Methanomicrobia</taxon>
        <taxon>Methanosarcinales</taxon>
        <taxon>environmental samples</taxon>
    </lineage>
</organism>
<comment type="similarity">
    <text evidence="1">Belongs to the TolB family.</text>
</comment>
<feature type="region of interest" description="Disordered" evidence="2">
    <location>
        <begin position="1"/>
        <end position="22"/>
    </location>
</feature>
<proteinExistence type="inferred from homology"/>
<dbReference type="PANTHER" id="PTHR36842">
    <property type="entry name" value="PROTEIN TOLB HOMOLOG"/>
    <property type="match status" value="1"/>
</dbReference>
<accession>A0A7H1KP46</accession>
<reference evidence="3" key="1">
    <citation type="submission" date="2020-07" db="EMBL/GenBank/DDBJ databases">
        <title>Unique genomic features of the anaerobic methanotrophic archaea.</title>
        <authorList>
            <person name="Chadwick G.L."/>
            <person name="Skennerton C.T."/>
            <person name="Laso-Perez R."/>
            <person name="Leu A.O."/>
            <person name="Speth D.R."/>
            <person name="Yu H."/>
            <person name="Morgan-Lang C."/>
            <person name="Hatzenpichler R."/>
            <person name="Goudeau D."/>
            <person name="Malmstrom R."/>
            <person name="Brazelton W.J."/>
            <person name="Woyke T."/>
            <person name="Hallam S.J."/>
            <person name="Tyson G.W."/>
            <person name="Wegener G."/>
            <person name="Boetius A."/>
            <person name="Orphan V."/>
        </authorList>
    </citation>
    <scope>NUCLEOTIDE SEQUENCE</scope>
</reference>
<protein>
    <submittedName>
        <fullName evidence="3">Tol-Pal system protein TolB</fullName>
    </submittedName>
</protein>
<dbReference type="EMBL" id="MT776529">
    <property type="protein sequence ID" value="QNT35710.1"/>
    <property type="molecule type" value="Genomic_DNA"/>
</dbReference>
<evidence type="ECO:0000256" key="1">
    <source>
        <dbReference type="ARBA" id="ARBA00009820"/>
    </source>
</evidence>
<evidence type="ECO:0000313" key="3">
    <source>
        <dbReference type="EMBL" id="QNT35710.1"/>
    </source>
</evidence>
<dbReference type="Gene3D" id="2.120.10.30">
    <property type="entry name" value="TolB, C-terminal domain"/>
    <property type="match status" value="1"/>
</dbReference>
<gene>
    <name evidence="3" type="primary">tolB</name>
    <name evidence="3" type="ORF">HAHEADPM_00044</name>
</gene>
<dbReference type="SUPFAM" id="SSF69304">
    <property type="entry name" value="Tricorn protease N-terminal domain"/>
    <property type="match status" value="1"/>
</dbReference>
<dbReference type="InterPro" id="IPR011042">
    <property type="entry name" value="6-blade_b-propeller_TolB-like"/>
</dbReference>
<dbReference type="PANTHER" id="PTHR36842:SF1">
    <property type="entry name" value="PROTEIN TOLB"/>
    <property type="match status" value="1"/>
</dbReference>
<dbReference type="InterPro" id="IPR011659">
    <property type="entry name" value="WD40"/>
</dbReference>
<feature type="compositionally biased region" description="Basic and acidic residues" evidence="2">
    <location>
        <begin position="1"/>
        <end position="13"/>
    </location>
</feature>
<dbReference type="Pfam" id="PF07676">
    <property type="entry name" value="PD40"/>
    <property type="match status" value="2"/>
</dbReference>
<evidence type="ECO:0000256" key="2">
    <source>
        <dbReference type="SAM" id="MobiDB-lite"/>
    </source>
</evidence>
<sequence length="153" mass="17241">MDADGGNKKRLTDYPEYDTSPEWSPDGRRIAYTSGNISNFDIRIMNPDGSDKKQLTTGALISGFDWSPDSRRIAYICRLTKDPKAMEIRIMDADGSNKEVLRSVPCNPSRVVMGFAWSPDGSKIAFDYHIIDVVNSDIYVIDVPAMEKVKKWD</sequence>
<dbReference type="AlphaFoldDB" id="A0A7H1KP46"/>
<name>A0A7H1KP46_9EURY</name>